<proteinExistence type="predicted"/>
<reference evidence="2 3" key="1">
    <citation type="journal article" date="2018" name="Front. Plant Sci.">
        <title>Red Clover (Trifolium pratense) and Zigzag Clover (T. medium) - A Picture of Genomic Similarities and Differences.</title>
        <authorList>
            <person name="Dluhosova J."/>
            <person name="Istvanek J."/>
            <person name="Nedelnik J."/>
            <person name="Repkova J."/>
        </authorList>
    </citation>
    <scope>NUCLEOTIDE SEQUENCE [LARGE SCALE GENOMIC DNA]</scope>
    <source>
        <strain evidence="3">cv. 10/8</strain>
        <tissue evidence="2">Leaf</tissue>
    </source>
</reference>
<feature type="non-terminal residue" evidence="2">
    <location>
        <position position="1"/>
    </location>
</feature>
<accession>A0A392VJJ6</accession>
<organism evidence="2 3">
    <name type="scientific">Trifolium medium</name>
    <dbReference type="NCBI Taxonomy" id="97028"/>
    <lineage>
        <taxon>Eukaryota</taxon>
        <taxon>Viridiplantae</taxon>
        <taxon>Streptophyta</taxon>
        <taxon>Embryophyta</taxon>
        <taxon>Tracheophyta</taxon>
        <taxon>Spermatophyta</taxon>
        <taxon>Magnoliopsida</taxon>
        <taxon>eudicotyledons</taxon>
        <taxon>Gunneridae</taxon>
        <taxon>Pentapetalae</taxon>
        <taxon>rosids</taxon>
        <taxon>fabids</taxon>
        <taxon>Fabales</taxon>
        <taxon>Fabaceae</taxon>
        <taxon>Papilionoideae</taxon>
        <taxon>50 kb inversion clade</taxon>
        <taxon>NPAAA clade</taxon>
        <taxon>Hologalegina</taxon>
        <taxon>IRL clade</taxon>
        <taxon>Trifolieae</taxon>
        <taxon>Trifolium</taxon>
    </lineage>
</organism>
<protein>
    <submittedName>
        <fullName evidence="2">Uncharacterized protein</fullName>
    </submittedName>
</protein>
<evidence type="ECO:0000256" key="1">
    <source>
        <dbReference type="SAM" id="MobiDB-lite"/>
    </source>
</evidence>
<evidence type="ECO:0000313" key="3">
    <source>
        <dbReference type="Proteomes" id="UP000265520"/>
    </source>
</evidence>
<dbReference type="Proteomes" id="UP000265520">
    <property type="component" value="Unassembled WGS sequence"/>
</dbReference>
<evidence type="ECO:0000313" key="2">
    <source>
        <dbReference type="EMBL" id="MCI86560.1"/>
    </source>
</evidence>
<keyword evidence="3" id="KW-1185">Reference proteome</keyword>
<feature type="region of interest" description="Disordered" evidence="1">
    <location>
        <begin position="27"/>
        <end position="46"/>
    </location>
</feature>
<comment type="caution">
    <text evidence="2">The sequence shown here is derived from an EMBL/GenBank/DDBJ whole genome shotgun (WGS) entry which is preliminary data.</text>
</comment>
<dbReference type="EMBL" id="LXQA011144080">
    <property type="protein sequence ID" value="MCI86560.1"/>
    <property type="molecule type" value="Genomic_DNA"/>
</dbReference>
<sequence>VWNGLKDTPKSVAMRAAHMMNEWRVVNTRQQQRRSDDIRPVELQWQ</sequence>
<dbReference type="AlphaFoldDB" id="A0A392VJJ6"/>
<name>A0A392VJJ6_9FABA</name>